<dbReference type="AlphaFoldDB" id="A0AA88VDZ8"/>
<accession>A0AA88VDZ8</accession>
<name>A0AA88VDZ8_9ASTE</name>
<dbReference type="Pfam" id="PF01026">
    <property type="entry name" value="TatD_DNase"/>
    <property type="match status" value="2"/>
</dbReference>
<dbReference type="GO" id="GO:0016788">
    <property type="term" value="F:hydrolase activity, acting on ester bonds"/>
    <property type="evidence" value="ECO:0007669"/>
    <property type="project" value="InterPro"/>
</dbReference>
<dbReference type="PANTHER" id="PTHR47176">
    <property type="entry name" value="OSJNBA0020J04.13 PROTEIN"/>
    <property type="match status" value="1"/>
</dbReference>
<reference evidence="1" key="1">
    <citation type="submission" date="2022-12" db="EMBL/GenBank/DDBJ databases">
        <title>Draft genome assemblies for two species of Escallonia (Escalloniales).</title>
        <authorList>
            <person name="Chanderbali A."/>
            <person name="Dervinis C."/>
            <person name="Anghel I."/>
            <person name="Soltis D."/>
            <person name="Soltis P."/>
            <person name="Zapata F."/>
        </authorList>
    </citation>
    <scope>NUCLEOTIDE SEQUENCE</scope>
    <source>
        <strain evidence="1">UCBG64.0493</strain>
        <tissue evidence="1">Leaf</tissue>
    </source>
</reference>
<evidence type="ECO:0000313" key="2">
    <source>
        <dbReference type="Proteomes" id="UP001188597"/>
    </source>
</evidence>
<dbReference type="Proteomes" id="UP001188597">
    <property type="component" value="Unassembled WGS sequence"/>
</dbReference>
<dbReference type="InterPro" id="IPR001130">
    <property type="entry name" value="TatD-like"/>
</dbReference>
<keyword evidence="2" id="KW-1185">Reference proteome</keyword>
<gene>
    <name evidence="1" type="ORF">RJ639_016214</name>
</gene>
<comment type="caution">
    <text evidence="1">The sequence shown here is derived from an EMBL/GenBank/DDBJ whole genome shotgun (WGS) entry which is preliminary data.</text>
</comment>
<proteinExistence type="predicted"/>
<organism evidence="1 2">
    <name type="scientific">Escallonia herrerae</name>
    <dbReference type="NCBI Taxonomy" id="1293975"/>
    <lineage>
        <taxon>Eukaryota</taxon>
        <taxon>Viridiplantae</taxon>
        <taxon>Streptophyta</taxon>
        <taxon>Embryophyta</taxon>
        <taxon>Tracheophyta</taxon>
        <taxon>Spermatophyta</taxon>
        <taxon>Magnoliopsida</taxon>
        <taxon>eudicotyledons</taxon>
        <taxon>Gunneridae</taxon>
        <taxon>Pentapetalae</taxon>
        <taxon>asterids</taxon>
        <taxon>campanulids</taxon>
        <taxon>Escalloniales</taxon>
        <taxon>Escalloniaceae</taxon>
        <taxon>Escallonia</taxon>
    </lineage>
</organism>
<evidence type="ECO:0000313" key="1">
    <source>
        <dbReference type="EMBL" id="KAK3007017.1"/>
    </source>
</evidence>
<protein>
    <submittedName>
        <fullName evidence="1">Uncharacterized protein</fullName>
    </submittedName>
</protein>
<dbReference type="InterPro" id="IPR032466">
    <property type="entry name" value="Metal_Hydrolase"/>
</dbReference>
<dbReference type="PANTHER" id="PTHR47176:SF1">
    <property type="entry name" value="OS04G0577500 PROTEIN"/>
    <property type="match status" value="1"/>
</dbReference>
<dbReference type="EMBL" id="JAVXUP010001917">
    <property type="protein sequence ID" value="KAK3007017.1"/>
    <property type="molecule type" value="Genomic_DNA"/>
</dbReference>
<dbReference type="SUPFAM" id="SSF51556">
    <property type="entry name" value="Metallo-dependent hydrolases"/>
    <property type="match status" value="1"/>
</dbReference>
<dbReference type="Gene3D" id="3.20.20.140">
    <property type="entry name" value="Metal-dependent hydrolases"/>
    <property type="match status" value="2"/>
</dbReference>
<sequence>MLIICTESKEVIVYADSAAGLSTMDGSTLGAYMDPSLEMSDDFILIVPCFGLHPWFVAERTDSWLNSLKDFLKATSSSAFGEIGVDKGSHGRKTHFTDQIMKTTGPFLAGVILHSYLGSADMVPEFTKLGAYFSFSGFLVSLNENKAKKMLKSIA</sequence>